<dbReference type="GO" id="GO:0005879">
    <property type="term" value="C:axonemal microtubule"/>
    <property type="evidence" value="ECO:0007669"/>
    <property type="project" value="InterPro"/>
</dbReference>
<sequence>MSASNEQHIENSNACSNPGNPVFSCMSTPAVKQGRTTPWAKPQNLLYRTTSSEYGLLSPTSETSPCAFHPKSHRFSEKLRRSGMYRDNSFNTALDRGRVYDATNLQDSTDSNYELLTSSL</sequence>
<organism evidence="6 7">
    <name type="scientific">Mola mola</name>
    <name type="common">Ocean sunfish</name>
    <name type="synonym">Tetraodon mola</name>
    <dbReference type="NCBI Taxonomy" id="94237"/>
    <lineage>
        <taxon>Eukaryota</taxon>
        <taxon>Metazoa</taxon>
        <taxon>Chordata</taxon>
        <taxon>Craniata</taxon>
        <taxon>Vertebrata</taxon>
        <taxon>Euteleostomi</taxon>
        <taxon>Actinopterygii</taxon>
        <taxon>Neopterygii</taxon>
        <taxon>Teleostei</taxon>
        <taxon>Neoteleostei</taxon>
        <taxon>Acanthomorphata</taxon>
        <taxon>Eupercaria</taxon>
        <taxon>Tetraodontiformes</taxon>
        <taxon>Molidae</taxon>
        <taxon>Mola</taxon>
    </lineage>
</organism>
<dbReference type="GO" id="GO:0035082">
    <property type="term" value="P:axoneme assembly"/>
    <property type="evidence" value="ECO:0007669"/>
    <property type="project" value="InterPro"/>
</dbReference>
<dbReference type="Proteomes" id="UP000261620">
    <property type="component" value="Unplaced"/>
</dbReference>
<protein>
    <submittedName>
        <fullName evidence="6">Uncharacterized protein</fullName>
    </submittedName>
</protein>
<evidence type="ECO:0000256" key="1">
    <source>
        <dbReference type="ARBA" id="ARBA00004430"/>
    </source>
</evidence>
<feature type="region of interest" description="Disordered" evidence="5">
    <location>
        <begin position="1"/>
        <end position="20"/>
    </location>
</feature>
<evidence type="ECO:0000313" key="6">
    <source>
        <dbReference type="Ensembl" id="ENSMMOP00000014079.1"/>
    </source>
</evidence>
<feature type="compositionally biased region" description="Polar residues" evidence="5">
    <location>
        <begin position="1"/>
        <end position="19"/>
    </location>
</feature>
<evidence type="ECO:0000256" key="3">
    <source>
        <dbReference type="ARBA" id="ARBA00023212"/>
    </source>
</evidence>
<dbReference type="PANTHER" id="PTHR20899:SF4">
    <property type="entry name" value="PIERCER OF MICROTUBULE WALL 2 PROTEIN"/>
    <property type="match status" value="1"/>
</dbReference>
<dbReference type="Pfam" id="PF14892">
    <property type="entry name" value="PIRC1_2"/>
    <property type="match status" value="1"/>
</dbReference>
<reference evidence="6" key="1">
    <citation type="submission" date="2025-08" db="UniProtKB">
        <authorList>
            <consortium name="Ensembl"/>
        </authorList>
    </citation>
    <scope>IDENTIFICATION</scope>
</reference>
<accession>A0A3Q3WXD3</accession>
<proteinExistence type="predicted"/>
<dbReference type="PANTHER" id="PTHR20899">
    <property type="entry name" value="PIERCE HOMOLOG"/>
    <property type="match status" value="1"/>
</dbReference>
<reference evidence="6" key="2">
    <citation type="submission" date="2025-09" db="UniProtKB">
        <authorList>
            <consortium name="Ensembl"/>
        </authorList>
    </citation>
    <scope>IDENTIFICATION</scope>
</reference>
<dbReference type="Ensembl" id="ENSMMOT00000014307.1">
    <property type="protein sequence ID" value="ENSMMOP00000014079.1"/>
    <property type="gene ID" value="ENSMMOG00000010778.1"/>
</dbReference>
<name>A0A3Q3WXD3_MOLML</name>
<evidence type="ECO:0000256" key="5">
    <source>
        <dbReference type="SAM" id="MobiDB-lite"/>
    </source>
</evidence>
<evidence type="ECO:0000256" key="4">
    <source>
        <dbReference type="ARBA" id="ARBA00023273"/>
    </source>
</evidence>
<keyword evidence="4" id="KW-0966">Cell projection</keyword>
<keyword evidence="3" id="KW-0206">Cytoskeleton</keyword>
<comment type="subcellular location">
    <subcellularLocation>
        <location evidence="1">Cytoplasm</location>
        <location evidence="1">Cytoskeleton</location>
        <location evidence="1">Cilium axoneme</location>
    </subcellularLocation>
</comment>
<dbReference type="OMA" id="QFLPCNY"/>
<evidence type="ECO:0000313" key="7">
    <source>
        <dbReference type="Proteomes" id="UP000261620"/>
    </source>
</evidence>
<dbReference type="InterPro" id="IPR026507">
    <property type="entry name" value="PIRC1/2"/>
</dbReference>
<keyword evidence="7" id="KW-1185">Reference proteome</keyword>
<keyword evidence="2" id="KW-0963">Cytoplasm</keyword>
<dbReference type="AlphaFoldDB" id="A0A3Q3WXD3"/>
<evidence type="ECO:0000256" key="2">
    <source>
        <dbReference type="ARBA" id="ARBA00022490"/>
    </source>
</evidence>
<dbReference type="STRING" id="94237.ENSMMOP00000014079"/>